<accession>A0A1H7H1P9</accession>
<protein>
    <submittedName>
        <fullName evidence="1">Uncharacterized protein</fullName>
    </submittedName>
</protein>
<evidence type="ECO:0000313" key="1">
    <source>
        <dbReference type="EMBL" id="SEK44343.1"/>
    </source>
</evidence>
<proteinExistence type="predicted"/>
<dbReference type="AlphaFoldDB" id="A0A1H7H1P9"/>
<dbReference type="STRING" id="1233.SAMN05216387_101450"/>
<keyword evidence="2" id="KW-1185">Reference proteome</keyword>
<reference evidence="1 2" key="1">
    <citation type="submission" date="2016-10" db="EMBL/GenBank/DDBJ databases">
        <authorList>
            <person name="de Groot N.N."/>
        </authorList>
    </citation>
    <scope>NUCLEOTIDE SEQUENCE [LARGE SCALE GENOMIC DNA]</scope>
    <source>
        <strain evidence="1 2">Nv1</strain>
    </source>
</reference>
<evidence type="ECO:0000313" key="2">
    <source>
        <dbReference type="Proteomes" id="UP000198620"/>
    </source>
</evidence>
<dbReference type="EMBL" id="FOBH01000001">
    <property type="protein sequence ID" value="SEK44343.1"/>
    <property type="molecule type" value="Genomic_DNA"/>
</dbReference>
<organism evidence="1 2">
    <name type="scientific">Nitrosovibrio tenuis</name>
    <dbReference type="NCBI Taxonomy" id="1233"/>
    <lineage>
        <taxon>Bacteria</taxon>
        <taxon>Pseudomonadati</taxon>
        <taxon>Pseudomonadota</taxon>
        <taxon>Betaproteobacteria</taxon>
        <taxon>Nitrosomonadales</taxon>
        <taxon>Nitrosomonadaceae</taxon>
        <taxon>Nitrosovibrio</taxon>
    </lineage>
</organism>
<name>A0A1H7H1P9_9PROT</name>
<dbReference type="Proteomes" id="UP000198620">
    <property type="component" value="Unassembled WGS sequence"/>
</dbReference>
<sequence>MNSNVNLGGEKVLKRHMQHKRGWDIALAKSRRSLQQLIKIGG</sequence>
<gene>
    <name evidence="1" type="ORF">SAMN05216387_101450</name>
</gene>